<reference evidence="3" key="1">
    <citation type="submission" date="2014-06" db="EMBL/GenBank/DDBJ databases">
        <authorList>
            <person name="Berkman P.J."/>
        </authorList>
    </citation>
    <scope>NUCLEOTIDE SEQUENCE [LARGE SCALE GENOMIC DNA]</scope>
</reference>
<dbReference type="EMBL" id="CCFA01003658">
    <property type="protein sequence ID" value="CDW98749.1"/>
    <property type="molecule type" value="Genomic_DNA"/>
</dbReference>
<feature type="compositionally biased region" description="Polar residues" evidence="1">
    <location>
        <begin position="31"/>
        <end position="42"/>
    </location>
</feature>
<gene>
    <name evidence="2" type="primary">SSCI61570.1</name>
</gene>
<protein>
    <submittedName>
        <fullName evidence="2">Uncharacterized protein</fullName>
    </submittedName>
</protein>
<proteinExistence type="predicted"/>
<name>A0A0F7SB57_9BASI</name>
<organism evidence="2 3">
    <name type="scientific">Sporisorium scitamineum</name>
    <dbReference type="NCBI Taxonomy" id="49012"/>
    <lineage>
        <taxon>Eukaryota</taxon>
        <taxon>Fungi</taxon>
        <taxon>Dikarya</taxon>
        <taxon>Basidiomycota</taxon>
        <taxon>Ustilaginomycotina</taxon>
        <taxon>Ustilaginomycetes</taxon>
        <taxon>Ustilaginales</taxon>
        <taxon>Ustilaginaceae</taxon>
        <taxon>Sporisorium</taxon>
    </lineage>
</organism>
<feature type="compositionally biased region" description="Polar residues" evidence="1">
    <location>
        <begin position="1"/>
        <end position="15"/>
    </location>
</feature>
<keyword evidence="3" id="KW-1185">Reference proteome</keyword>
<dbReference type="Proteomes" id="UP000242770">
    <property type="component" value="Unassembled WGS sequence"/>
</dbReference>
<dbReference type="AlphaFoldDB" id="A0A0F7SB57"/>
<evidence type="ECO:0000313" key="3">
    <source>
        <dbReference type="Proteomes" id="UP000242770"/>
    </source>
</evidence>
<accession>A0A0F7SB57</accession>
<feature type="region of interest" description="Disordered" evidence="1">
    <location>
        <begin position="1"/>
        <end position="42"/>
    </location>
</feature>
<sequence length="42" mass="4917">MFLTNALRQNSSSRQTKQRQMESIKPKNMARTASQEQTDAFR</sequence>
<evidence type="ECO:0000256" key="1">
    <source>
        <dbReference type="SAM" id="MobiDB-lite"/>
    </source>
</evidence>
<evidence type="ECO:0000313" key="2">
    <source>
        <dbReference type="EMBL" id="CDW98749.1"/>
    </source>
</evidence>